<dbReference type="AlphaFoldDB" id="A0A7S4CUJ6"/>
<organism evidence="1">
    <name type="scientific">Eutreptiella gymnastica</name>
    <dbReference type="NCBI Taxonomy" id="73025"/>
    <lineage>
        <taxon>Eukaryota</taxon>
        <taxon>Discoba</taxon>
        <taxon>Euglenozoa</taxon>
        <taxon>Euglenida</taxon>
        <taxon>Spirocuta</taxon>
        <taxon>Euglenophyceae</taxon>
        <taxon>Eutreptiales</taxon>
        <taxon>Eutreptiaceae</taxon>
        <taxon>Eutreptiella</taxon>
    </lineage>
</organism>
<reference evidence="1" key="1">
    <citation type="submission" date="2021-01" db="EMBL/GenBank/DDBJ databases">
        <authorList>
            <person name="Corre E."/>
            <person name="Pelletier E."/>
            <person name="Niang G."/>
            <person name="Scheremetjew M."/>
            <person name="Finn R."/>
            <person name="Kale V."/>
            <person name="Holt S."/>
            <person name="Cochrane G."/>
            <person name="Meng A."/>
            <person name="Brown T."/>
            <person name="Cohen L."/>
        </authorList>
    </citation>
    <scope>NUCLEOTIDE SEQUENCE</scope>
    <source>
        <strain evidence="1">CCMP1594</strain>
    </source>
</reference>
<protein>
    <submittedName>
        <fullName evidence="1">Uncharacterized protein</fullName>
    </submittedName>
</protein>
<name>A0A7S4CUJ6_9EUGL</name>
<evidence type="ECO:0000313" key="1">
    <source>
        <dbReference type="EMBL" id="CAE0806914.1"/>
    </source>
</evidence>
<proteinExistence type="predicted"/>
<dbReference type="EMBL" id="HBJA01050955">
    <property type="protein sequence ID" value="CAE0806914.1"/>
    <property type="molecule type" value="Transcribed_RNA"/>
</dbReference>
<sequence>MHLKRSSTAKEVGSSTTFDVQTLKMENFKRYPKMSVFFVLRQSQADPNHTDCPNPSERAGRFFGVREHTTECSVPKSVVCTFATHTRTQELVVVSKGARTSRK</sequence>
<accession>A0A7S4CUJ6</accession>
<gene>
    <name evidence="1" type="ORF">EGYM00163_LOCUS18042</name>
</gene>